<dbReference type="Proteomes" id="UP000217935">
    <property type="component" value="Chromosome"/>
</dbReference>
<dbReference type="InterPro" id="IPR007820">
    <property type="entry name" value="AbrB_fam"/>
</dbReference>
<organism evidence="2 3">
    <name type="scientific">Celeribacter ethanolicus</name>
    <dbReference type="NCBI Taxonomy" id="1758178"/>
    <lineage>
        <taxon>Bacteria</taxon>
        <taxon>Pseudomonadati</taxon>
        <taxon>Pseudomonadota</taxon>
        <taxon>Alphaproteobacteria</taxon>
        <taxon>Rhodobacterales</taxon>
        <taxon>Roseobacteraceae</taxon>
        <taxon>Celeribacter</taxon>
    </lineage>
</organism>
<feature type="transmembrane region" description="Helical" evidence="1">
    <location>
        <begin position="215"/>
        <end position="234"/>
    </location>
</feature>
<feature type="transmembrane region" description="Helical" evidence="1">
    <location>
        <begin position="21"/>
        <end position="39"/>
    </location>
</feature>
<accession>A0A291GB91</accession>
<sequence length="373" mass="38810">MRGQNPLERLSSRDVRQSLQWSALLAAAIGLASLLGLIHFPAAPLLGAMIAGIAFGASGSHLRVPRPAYVLAQGAAGVFIATSMSPAILVDVAQDWPLLLAMTGATLVVAFTIGWLMNRVTGISEDVAVYGSLPGMSGAMVIIANERGADARIVALMQYVRLASVILSVALFASLLPDSPEASLPARDISPLSPILAPALAAISLIAVKLKRLPAAGMLIPLILCAVIEATGLLHLQMPHVLILATFGVIGLEVGLKFTREVLGHVIRLIPAVMVSTIALIAISAGLGLILYALTDLDAKTALLASAPGSIETVALVAIATKANVAAVIAFQTVRMFTVVLFGPFLVDLLMRLPIWSPSLRIDAAKPASRSET</sequence>
<dbReference type="PANTHER" id="PTHR38457:SF1">
    <property type="entry name" value="REGULATOR ABRB-RELATED"/>
    <property type="match status" value="1"/>
</dbReference>
<dbReference type="STRING" id="1758178.GCA_001550095_01287"/>
<dbReference type="Pfam" id="PF05145">
    <property type="entry name" value="AbrB"/>
    <property type="match status" value="1"/>
</dbReference>
<feature type="transmembrane region" description="Helical" evidence="1">
    <location>
        <begin position="159"/>
        <end position="177"/>
    </location>
</feature>
<dbReference type="PANTHER" id="PTHR38457">
    <property type="entry name" value="REGULATOR ABRB-RELATED"/>
    <property type="match status" value="1"/>
</dbReference>
<feature type="transmembrane region" description="Helical" evidence="1">
    <location>
        <begin position="325"/>
        <end position="351"/>
    </location>
</feature>
<dbReference type="GO" id="GO:0010468">
    <property type="term" value="P:regulation of gene expression"/>
    <property type="evidence" value="ECO:0007669"/>
    <property type="project" value="InterPro"/>
</dbReference>
<reference evidence="2 3" key="1">
    <citation type="submission" date="2017-06" db="EMBL/GenBank/DDBJ databases">
        <title>Celeribacter sp. TSPH2 complete genome sequence.</title>
        <authorList>
            <person name="Woo J.-H."/>
            <person name="Kim H.-S."/>
        </authorList>
    </citation>
    <scope>NUCLEOTIDE SEQUENCE [LARGE SCALE GENOMIC DNA]</scope>
    <source>
        <strain evidence="2 3">TSPH2</strain>
    </source>
</reference>
<feature type="transmembrane region" description="Helical" evidence="1">
    <location>
        <begin position="69"/>
        <end position="90"/>
    </location>
</feature>
<dbReference type="KEGG" id="ceh:CEW89_08850"/>
<protein>
    <recommendedName>
        <fullName evidence="4">Ammonia monooxygenase</fullName>
    </recommendedName>
</protein>
<evidence type="ECO:0000256" key="1">
    <source>
        <dbReference type="SAM" id="Phobius"/>
    </source>
</evidence>
<feature type="transmembrane region" description="Helical" evidence="1">
    <location>
        <begin position="240"/>
        <end position="258"/>
    </location>
</feature>
<dbReference type="InterPro" id="IPR017516">
    <property type="entry name" value="AbrB_dup"/>
</dbReference>
<feature type="transmembrane region" description="Helical" evidence="1">
    <location>
        <begin position="96"/>
        <end position="116"/>
    </location>
</feature>
<feature type="transmembrane region" description="Helical" evidence="1">
    <location>
        <begin position="270"/>
        <end position="294"/>
    </location>
</feature>
<gene>
    <name evidence="2" type="ORF">CEW89_08850</name>
</gene>
<dbReference type="OrthoDB" id="9809910at2"/>
<dbReference type="EMBL" id="CP022196">
    <property type="protein sequence ID" value="ATG47669.1"/>
    <property type="molecule type" value="Genomic_DNA"/>
</dbReference>
<dbReference type="RefSeq" id="WP_096805651.1">
    <property type="nucleotide sequence ID" value="NZ_CP022196.1"/>
</dbReference>
<evidence type="ECO:0000313" key="3">
    <source>
        <dbReference type="Proteomes" id="UP000217935"/>
    </source>
</evidence>
<keyword evidence="1" id="KW-0472">Membrane</keyword>
<keyword evidence="3" id="KW-1185">Reference proteome</keyword>
<feature type="transmembrane region" description="Helical" evidence="1">
    <location>
        <begin position="189"/>
        <end position="208"/>
    </location>
</feature>
<keyword evidence="1" id="KW-1133">Transmembrane helix</keyword>
<keyword evidence="1" id="KW-0812">Transmembrane</keyword>
<dbReference type="GO" id="GO:0016020">
    <property type="term" value="C:membrane"/>
    <property type="evidence" value="ECO:0007669"/>
    <property type="project" value="InterPro"/>
</dbReference>
<name>A0A291GB91_9RHOB</name>
<evidence type="ECO:0008006" key="4">
    <source>
        <dbReference type="Google" id="ProtNLM"/>
    </source>
</evidence>
<evidence type="ECO:0000313" key="2">
    <source>
        <dbReference type="EMBL" id="ATG47669.1"/>
    </source>
</evidence>
<proteinExistence type="predicted"/>
<dbReference type="NCBIfam" id="TIGR03082">
    <property type="entry name" value="Gneg_AbrB_dup"/>
    <property type="match status" value="2"/>
</dbReference>
<dbReference type="PIRSF" id="PIRSF038991">
    <property type="entry name" value="Protein_AbrB"/>
    <property type="match status" value="1"/>
</dbReference>
<dbReference type="AlphaFoldDB" id="A0A291GB91"/>